<keyword evidence="2" id="KW-1185">Reference proteome</keyword>
<protein>
    <submittedName>
        <fullName evidence="1">Uncharacterized protein</fullName>
    </submittedName>
</protein>
<gene>
    <name evidence="1" type="ORF">AM592_21355</name>
</gene>
<evidence type="ECO:0000313" key="1">
    <source>
        <dbReference type="EMBL" id="ALC83779.1"/>
    </source>
</evidence>
<dbReference type="PATRIC" id="fig|1441095.3.peg.4732"/>
<evidence type="ECO:0000313" key="2">
    <source>
        <dbReference type="Proteomes" id="UP000067625"/>
    </source>
</evidence>
<reference evidence="2" key="1">
    <citation type="submission" date="2015-08" db="EMBL/GenBank/DDBJ databases">
        <title>Genome sequencing project for genomic taxonomy and phylogenomics of Bacillus-like bacteria.</title>
        <authorList>
            <person name="Liu B."/>
            <person name="Wang J."/>
            <person name="Zhu Y."/>
            <person name="Liu G."/>
            <person name="Chen Q."/>
            <person name="Chen Z."/>
            <person name="Lan J."/>
            <person name="Che J."/>
            <person name="Ge C."/>
            <person name="Shi H."/>
            <person name="Pan Z."/>
            <person name="Liu X."/>
        </authorList>
    </citation>
    <scope>NUCLEOTIDE SEQUENCE [LARGE SCALE GENOMIC DNA]</scope>
    <source>
        <strain evidence="2">FJAT-4402</strain>
    </source>
</reference>
<reference evidence="1 2" key="2">
    <citation type="journal article" date="2016" name="Int. J. Syst. Evol. Microbiol.">
        <title>Bacillus gobiensis sp. nov., isolated from a soil sample.</title>
        <authorList>
            <person name="Liu B."/>
            <person name="Liu G.H."/>
            <person name="Cetin S."/>
            <person name="Schumann P."/>
            <person name="Pan Z.Z."/>
            <person name="Chen Q.Q."/>
        </authorList>
    </citation>
    <scope>NUCLEOTIDE SEQUENCE [LARGE SCALE GENOMIC DNA]</scope>
    <source>
        <strain evidence="1 2">FJAT-4402</strain>
    </source>
</reference>
<name>A0A0M4FMV0_9BACI</name>
<proteinExistence type="predicted"/>
<dbReference type="AlphaFoldDB" id="A0A0M4FMV0"/>
<organism evidence="1 2">
    <name type="scientific">Bacillus gobiensis</name>
    <dbReference type="NCBI Taxonomy" id="1441095"/>
    <lineage>
        <taxon>Bacteria</taxon>
        <taxon>Bacillati</taxon>
        <taxon>Bacillota</taxon>
        <taxon>Bacilli</taxon>
        <taxon>Bacillales</taxon>
        <taxon>Bacillaceae</taxon>
        <taxon>Bacillus</taxon>
    </lineage>
</organism>
<accession>A0A0M4FMV0</accession>
<sequence length="61" mass="6867">MLGQMNSLLNKTYDIRKPSIHFKALKYGNQQFAGSGRKSWRFIVTKTNLKGAFLLADFSGA</sequence>
<dbReference type="EMBL" id="CP012600">
    <property type="protein sequence ID" value="ALC83779.1"/>
    <property type="molecule type" value="Genomic_DNA"/>
</dbReference>
<dbReference type="Proteomes" id="UP000067625">
    <property type="component" value="Chromosome"/>
</dbReference>